<evidence type="ECO:0008006" key="8">
    <source>
        <dbReference type="Google" id="ProtNLM"/>
    </source>
</evidence>
<feature type="region of interest" description="Disordered" evidence="5">
    <location>
        <begin position="283"/>
        <end position="310"/>
    </location>
</feature>
<accession>A0A6N4VFZ9</accession>
<evidence type="ECO:0000256" key="5">
    <source>
        <dbReference type="SAM" id="MobiDB-lite"/>
    </source>
</evidence>
<evidence type="ECO:0000313" key="7">
    <source>
        <dbReference type="Proteomes" id="UP000466785"/>
    </source>
</evidence>
<dbReference type="EMBL" id="AP022570">
    <property type="protein sequence ID" value="BBX52557.1"/>
    <property type="molecule type" value="Genomic_DNA"/>
</dbReference>
<organism evidence="6 7">
    <name type="scientific">Mycolicibacterium poriferae</name>
    <dbReference type="NCBI Taxonomy" id="39694"/>
    <lineage>
        <taxon>Bacteria</taxon>
        <taxon>Bacillati</taxon>
        <taxon>Actinomycetota</taxon>
        <taxon>Actinomycetes</taxon>
        <taxon>Mycobacteriales</taxon>
        <taxon>Mycobacteriaceae</taxon>
        <taxon>Mycolicibacterium</taxon>
    </lineage>
</organism>
<dbReference type="AlphaFoldDB" id="A0A6N4VFZ9"/>
<feature type="compositionally biased region" description="Basic and acidic residues" evidence="5">
    <location>
        <begin position="283"/>
        <end position="301"/>
    </location>
</feature>
<dbReference type="InterPro" id="IPR032808">
    <property type="entry name" value="DoxX"/>
</dbReference>
<evidence type="ECO:0000256" key="1">
    <source>
        <dbReference type="ARBA" id="ARBA00004141"/>
    </source>
</evidence>
<dbReference type="Proteomes" id="UP000466785">
    <property type="component" value="Chromosome"/>
</dbReference>
<evidence type="ECO:0000313" key="6">
    <source>
        <dbReference type="EMBL" id="BBX52557.1"/>
    </source>
</evidence>
<name>A0A6N4VFZ9_9MYCO</name>
<reference evidence="6 7" key="1">
    <citation type="journal article" date="2019" name="Emerg. Microbes Infect.">
        <title>Comprehensive subspecies identification of 175 nontuberculous mycobacteria species based on 7547 genomic profiles.</title>
        <authorList>
            <person name="Matsumoto Y."/>
            <person name="Kinjo T."/>
            <person name="Motooka D."/>
            <person name="Nabeya D."/>
            <person name="Jung N."/>
            <person name="Uechi K."/>
            <person name="Horii T."/>
            <person name="Iida T."/>
            <person name="Fujita J."/>
            <person name="Nakamura S."/>
        </authorList>
    </citation>
    <scope>NUCLEOTIDE SEQUENCE [LARGE SCALE GENOMIC DNA]</scope>
    <source>
        <strain evidence="6 7">JCM 12603</strain>
    </source>
</reference>
<sequence>MLSAVFISRGVESLRSPKPAADATRQTLDGLSKLPDPVGTNVPSDAETVAKVNAAVQIGGGLLLATGKFPRIASIALAASVVPGSLGGNAFWNQSDPQRKSEERKAFITDISLLGGLIIAAVDTEGKPSLGWRGRRAAHKVSEAVSAALPVGAAAGSSLSDSEFADKLGHGLQVGAERGRELAHLARERGEEWAEVAQKRGEEWAEVAQKRGGEWAEIAQKRGGEFADVARERGEGWAELARHRGTELAGTALDRAPDLADTARGRGHELAGQARRRAAKLTKAAEKQAKAAEKHAKVARKEARKQRRKL</sequence>
<dbReference type="Pfam" id="PF07681">
    <property type="entry name" value="DoxX"/>
    <property type="match status" value="1"/>
</dbReference>
<comment type="subcellular location">
    <subcellularLocation>
        <location evidence="1">Membrane</location>
        <topology evidence="1">Multi-pass membrane protein</topology>
    </subcellularLocation>
</comment>
<keyword evidence="3" id="KW-1133">Transmembrane helix</keyword>
<keyword evidence="7" id="KW-1185">Reference proteome</keyword>
<keyword evidence="4" id="KW-0472">Membrane</keyword>
<dbReference type="KEGG" id="mpof:MPOR_35830"/>
<evidence type="ECO:0000256" key="2">
    <source>
        <dbReference type="ARBA" id="ARBA00022692"/>
    </source>
</evidence>
<protein>
    <recommendedName>
        <fullName evidence="8">DoxX family protein</fullName>
    </recommendedName>
</protein>
<evidence type="ECO:0000256" key="3">
    <source>
        <dbReference type="ARBA" id="ARBA00022989"/>
    </source>
</evidence>
<gene>
    <name evidence="6" type="ORF">MPOR_35830</name>
</gene>
<dbReference type="GO" id="GO:0016020">
    <property type="term" value="C:membrane"/>
    <property type="evidence" value="ECO:0007669"/>
    <property type="project" value="UniProtKB-SubCell"/>
</dbReference>
<keyword evidence="2" id="KW-0812">Transmembrane</keyword>
<evidence type="ECO:0000256" key="4">
    <source>
        <dbReference type="ARBA" id="ARBA00023136"/>
    </source>
</evidence>
<proteinExistence type="predicted"/>